<evidence type="ECO:0000313" key="3">
    <source>
        <dbReference type="Proteomes" id="UP000054703"/>
    </source>
</evidence>
<evidence type="ECO:0000313" key="2">
    <source>
        <dbReference type="EMBL" id="KTD60654.1"/>
    </source>
</evidence>
<keyword evidence="1" id="KW-0175">Coiled coil</keyword>
<feature type="coiled-coil region" evidence="1">
    <location>
        <begin position="183"/>
        <end position="237"/>
    </location>
</feature>
<dbReference type="OrthoDB" id="5652426at2"/>
<dbReference type="PATRIC" id="fig|45074.5.peg.2079"/>
<evidence type="ECO:0000256" key="1">
    <source>
        <dbReference type="SAM" id="Coils"/>
    </source>
</evidence>
<dbReference type="RefSeq" id="WP_058514218.1">
    <property type="nucleotide sequence ID" value="NZ_CAAAIH010000073.1"/>
</dbReference>
<dbReference type="Proteomes" id="UP000054703">
    <property type="component" value="Unassembled WGS sequence"/>
</dbReference>
<gene>
    <name evidence="2" type="ORF">Lsan_1945</name>
</gene>
<dbReference type="EMBL" id="LNYU01000048">
    <property type="protein sequence ID" value="KTD60654.1"/>
    <property type="molecule type" value="Genomic_DNA"/>
</dbReference>
<keyword evidence="3" id="KW-1185">Reference proteome</keyword>
<protein>
    <submittedName>
        <fullName evidence="2">Coiled-coil protein</fullName>
    </submittedName>
</protein>
<sequence>MEGKLELYQQEINSQTQAIFARLEYYRKAMFEIKKLLKDYFFNTWRTQRLTEIAQGDEVVFSFNMVQKAMENCLVDETLLVETAQRISEDTENPSLIAAFDPYVLKSGLPLELNQEEGLFLFKPEKPYTPMAQVFMRQFAYALSIYRVCLGLCETYCAIYSYQGIETKQQKDYIEYANFLKQQLNEEVDLISLNQEVKKIENEILNLLCTEKVHEGLDQFKKDIDTLKIKLVTLLESGANHLQDSYKEFPNNPILWILHDRSWHALLKTISGLLYAQQYNYSTLYGTLEIKKEFISLIKAEIEQFDTAIVAKTPLLKIELLKKGAKLINEIKIDVLAEIAEKKIEMIEAPKVGISSSSISNNIYGLYFAYHNSQLTNKDDVEEEHVEKDEKAQAFVNKY</sequence>
<organism evidence="2 3">
    <name type="scientific">Legionella santicrucis</name>
    <dbReference type="NCBI Taxonomy" id="45074"/>
    <lineage>
        <taxon>Bacteria</taxon>
        <taxon>Pseudomonadati</taxon>
        <taxon>Pseudomonadota</taxon>
        <taxon>Gammaproteobacteria</taxon>
        <taxon>Legionellales</taxon>
        <taxon>Legionellaceae</taxon>
        <taxon>Legionella</taxon>
    </lineage>
</organism>
<proteinExistence type="predicted"/>
<accession>A0A0W0YVH4</accession>
<reference evidence="2 3" key="1">
    <citation type="submission" date="2015-11" db="EMBL/GenBank/DDBJ databases">
        <title>Genomic analysis of 38 Legionella species identifies large and diverse effector repertoires.</title>
        <authorList>
            <person name="Burstein D."/>
            <person name="Amaro F."/>
            <person name="Zusman T."/>
            <person name="Lifshitz Z."/>
            <person name="Cohen O."/>
            <person name="Gilbert J.A."/>
            <person name="Pupko T."/>
            <person name="Shuman H.A."/>
            <person name="Segal G."/>
        </authorList>
    </citation>
    <scope>NUCLEOTIDE SEQUENCE [LARGE SCALE GENOMIC DNA]</scope>
    <source>
        <strain evidence="2 3">SC-63-C7</strain>
    </source>
</reference>
<comment type="caution">
    <text evidence="2">The sequence shown here is derived from an EMBL/GenBank/DDBJ whole genome shotgun (WGS) entry which is preliminary data.</text>
</comment>
<dbReference type="AlphaFoldDB" id="A0A0W0YVH4"/>
<name>A0A0W0YVH4_9GAMM</name>